<feature type="transmembrane region" description="Helical" evidence="6">
    <location>
        <begin position="12"/>
        <end position="38"/>
    </location>
</feature>
<protein>
    <submittedName>
        <fullName evidence="8">Uncharacterized membrane protein YgaE, UPF0421/DUF939 family</fullName>
    </submittedName>
</protein>
<evidence type="ECO:0000256" key="1">
    <source>
        <dbReference type="ARBA" id="ARBA00004651"/>
    </source>
</evidence>
<name>A0A1I5V510_9LACT</name>
<dbReference type="AlphaFoldDB" id="A0A1I5V510"/>
<dbReference type="EMBL" id="FOXW01000001">
    <property type="protein sequence ID" value="SFQ02427.1"/>
    <property type="molecule type" value="Genomic_DNA"/>
</dbReference>
<dbReference type="InterPro" id="IPR052984">
    <property type="entry name" value="UPF0421"/>
</dbReference>
<dbReference type="Gene3D" id="1.20.120.940">
    <property type="entry name" value="Putative aromatic acid exporter, C-terminal domain"/>
    <property type="match status" value="1"/>
</dbReference>
<keyword evidence="4 6" id="KW-1133">Transmembrane helix</keyword>
<dbReference type="Pfam" id="PF11728">
    <property type="entry name" value="ArAE_1_C"/>
    <property type="match status" value="1"/>
</dbReference>
<accession>A0A1I5V510</accession>
<keyword evidence="3 6" id="KW-0812">Transmembrane</keyword>
<evidence type="ECO:0000256" key="3">
    <source>
        <dbReference type="ARBA" id="ARBA00022692"/>
    </source>
</evidence>
<keyword evidence="9" id="KW-1185">Reference proteome</keyword>
<keyword evidence="2" id="KW-1003">Cell membrane</keyword>
<dbReference type="PANTHER" id="PTHR40064:SF1">
    <property type="entry name" value="MEMBRANE PROTEIN"/>
    <property type="match status" value="1"/>
</dbReference>
<gene>
    <name evidence="8" type="ORF">SAMN04488506_0355</name>
</gene>
<organism evidence="8 9">
    <name type="scientific">Desemzia incerta</name>
    <dbReference type="NCBI Taxonomy" id="82801"/>
    <lineage>
        <taxon>Bacteria</taxon>
        <taxon>Bacillati</taxon>
        <taxon>Bacillota</taxon>
        <taxon>Bacilli</taxon>
        <taxon>Lactobacillales</taxon>
        <taxon>Carnobacteriaceae</taxon>
        <taxon>Desemzia</taxon>
    </lineage>
</organism>
<feature type="transmembrane region" description="Helical" evidence="6">
    <location>
        <begin position="93"/>
        <end position="112"/>
    </location>
</feature>
<dbReference type="RefSeq" id="WP_092479426.1">
    <property type="nucleotide sequence ID" value="NZ_FOXW01000001.1"/>
</dbReference>
<evidence type="ECO:0000256" key="5">
    <source>
        <dbReference type="ARBA" id="ARBA00023136"/>
    </source>
</evidence>
<dbReference type="Proteomes" id="UP000199136">
    <property type="component" value="Unassembled WGS sequence"/>
</dbReference>
<feature type="transmembrane region" description="Helical" evidence="6">
    <location>
        <begin position="59"/>
        <end position="87"/>
    </location>
</feature>
<dbReference type="STRING" id="82801.SAMN04488506_0355"/>
<sequence length="323" mass="36922">MSLSLRTLKIALSTVAAIFIADLFHLESSISAGIIAILSVLDTRKTSLEIAVQRVVSTILALGIAAVLFNVLGFSTAVFGLYLLFYVPSAYKLNVQSGIAPCSVLVTHLLLAESTALGLLFNGLSLMLIGAGMALIVNLYMPSQENKIADIRTQVEEQMKVILFQFDHFLQNGIEEEISDKDLVQLNHLLEQGIRLSRAEAENRFIDQSYYHFRYFEMRKSQARILEQMQWNLKQISIPLQQSRILAGMYYLTAETLHEYNPGINLLEEIDQLTDVFRESDLPETREEFEKRAVLFQLLNDFERFIQIKKDFYDEYSKEWFAL</sequence>
<reference evidence="8 9" key="1">
    <citation type="submission" date="2016-10" db="EMBL/GenBank/DDBJ databases">
        <authorList>
            <person name="de Groot N.N."/>
        </authorList>
    </citation>
    <scope>NUCLEOTIDE SEQUENCE [LARGE SCALE GENOMIC DNA]</scope>
    <source>
        <strain evidence="8 9">DSM 20581</strain>
    </source>
</reference>
<evidence type="ECO:0000256" key="4">
    <source>
        <dbReference type="ARBA" id="ARBA00022989"/>
    </source>
</evidence>
<evidence type="ECO:0000259" key="7">
    <source>
        <dbReference type="Pfam" id="PF11728"/>
    </source>
</evidence>
<dbReference type="InterPro" id="IPR021062">
    <property type="entry name" value="ArAE_1_C"/>
</dbReference>
<dbReference type="PANTHER" id="PTHR40064">
    <property type="entry name" value="MEMBRANE PROTEIN-RELATED"/>
    <property type="match status" value="1"/>
</dbReference>
<dbReference type="OrthoDB" id="357521at2"/>
<keyword evidence="5 6" id="KW-0472">Membrane</keyword>
<dbReference type="Pfam" id="PF06081">
    <property type="entry name" value="ArAE_1"/>
    <property type="match status" value="1"/>
</dbReference>
<evidence type="ECO:0000313" key="8">
    <source>
        <dbReference type="EMBL" id="SFQ02427.1"/>
    </source>
</evidence>
<dbReference type="InterPro" id="IPR010343">
    <property type="entry name" value="ArAE_1"/>
</dbReference>
<evidence type="ECO:0000256" key="2">
    <source>
        <dbReference type="ARBA" id="ARBA00022475"/>
    </source>
</evidence>
<comment type="subcellular location">
    <subcellularLocation>
        <location evidence="1">Cell membrane</location>
        <topology evidence="1">Multi-pass membrane protein</topology>
    </subcellularLocation>
</comment>
<feature type="transmembrane region" description="Helical" evidence="6">
    <location>
        <begin position="119"/>
        <end position="141"/>
    </location>
</feature>
<feature type="domain" description="Putative aromatic acid exporter C-terminal" evidence="7">
    <location>
        <begin position="145"/>
        <end position="310"/>
    </location>
</feature>
<dbReference type="InterPro" id="IPR038323">
    <property type="entry name" value="ArAE_1_C_sf"/>
</dbReference>
<dbReference type="GO" id="GO:0005886">
    <property type="term" value="C:plasma membrane"/>
    <property type="evidence" value="ECO:0007669"/>
    <property type="project" value="UniProtKB-SubCell"/>
</dbReference>
<evidence type="ECO:0000256" key="6">
    <source>
        <dbReference type="SAM" id="Phobius"/>
    </source>
</evidence>
<evidence type="ECO:0000313" key="9">
    <source>
        <dbReference type="Proteomes" id="UP000199136"/>
    </source>
</evidence>
<proteinExistence type="predicted"/>